<evidence type="ECO:0000313" key="2">
    <source>
        <dbReference type="EMBL" id="KAK1754047.1"/>
    </source>
</evidence>
<proteinExistence type="predicted"/>
<name>A0AAJ0F523_9PEZI</name>
<feature type="chain" id="PRO_5042613127" evidence="1">
    <location>
        <begin position="21"/>
        <end position="155"/>
    </location>
</feature>
<reference evidence="2" key="1">
    <citation type="submission" date="2023-06" db="EMBL/GenBank/DDBJ databases">
        <title>Genome-scale phylogeny and comparative genomics of the fungal order Sordariales.</title>
        <authorList>
            <consortium name="Lawrence Berkeley National Laboratory"/>
            <person name="Hensen N."/>
            <person name="Bonometti L."/>
            <person name="Westerberg I."/>
            <person name="Brannstrom I.O."/>
            <person name="Guillou S."/>
            <person name="Cros-Aarteil S."/>
            <person name="Calhoun S."/>
            <person name="Haridas S."/>
            <person name="Kuo A."/>
            <person name="Mondo S."/>
            <person name="Pangilinan J."/>
            <person name="Riley R."/>
            <person name="Labutti K."/>
            <person name="Andreopoulos B."/>
            <person name="Lipzen A."/>
            <person name="Chen C."/>
            <person name="Yanf M."/>
            <person name="Daum C."/>
            <person name="Ng V."/>
            <person name="Clum A."/>
            <person name="Steindorff A."/>
            <person name="Ohm R."/>
            <person name="Martin F."/>
            <person name="Silar P."/>
            <person name="Natvig D."/>
            <person name="Lalanne C."/>
            <person name="Gautier V."/>
            <person name="Ament-Velasquez S.L."/>
            <person name="Kruys A."/>
            <person name="Hutchinson M.I."/>
            <person name="Powell A.J."/>
            <person name="Barry K."/>
            <person name="Miller A.N."/>
            <person name="Grigoriev I.V."/>
            <person name="Debuchy R."/>
            <person name="Gladieux P."/>
            <person name="Thoren M.H."/>
            <person name="Johannesson H."/>
        </authorList>
    </citation>
    <scope>NUCLEOTIDE SEQUENCE</scope>
    <source>
        <strain evidence="2">PSN4</strain>
    </source>
</reference>
<evidence type="ECO:0000313" key="3">
    <source>
        <dbReference type="Proteomes" id="UP001239445"/>
    </source>
</evidence>
<feature type="signal peptide" evidence="1">
    <location>
        <begin position="1"/>
        <end position="20"/>
    </location>
</feature>
<organism evidence="2 3">
    <name type="scientific">Echria macrotheca</name>
    <dbReference type="NCBI Taxonomy" id="438768"/>
    <lineage>
        <taxon>Eukaryota</taxon>
        <taxon>Fungi</taxon>
        <taxon>Dikarya</taxon>
        <taxon>Ascomycota</taxon>
        <taxon>Pezizomycotina</taxon>
        <taxon>Sordariomycetes</taxon>
        <taxon>Sordariomycetidae</taxon>
        <taxon>Sordariales</taxon>
        <taxon>Schizotheciaceae</taxon>
        <taxon>Echria</taxon>
    </lineage>
</organism>
<accession>A0AAJ0F523</accession>
<keyword evidence="3" id="KW-1185">Reference proteome</keyword>
<comment type="caution">
    <text evidence="2">The sequence shown here is derived from an EMBL/GenBank/DDBJ whole genome shotgun (WGS) entry which is preliminary data.</text>
</comment>
<dbReference type="AlphaFoldDB" id="A0AAJ0F523"/>
<dbReference type="Proteomes" id="UP001239445">
    <property type="component" value="Unassembled WGS sequence"/>
</dbReference>
<gene>
    <name evidence="2" type="ORF">QBC47DRAFT_414950</name>
</gene>
<keyword evidence="1" id="KW-0732">Signal</keyword>
<dbReference type="EMBL" id="MU839836">
    <property type="protein sequence ID" value="KAK1754047.1"/>
    <property type="molecule type" value="Genomic_DNA"/>
</dbReference>
<protein>
    <submittedName>
        <fullName evidence="2">Uncharacterized protein</fullName>
    </submittedName>
</protein>
<sequence>MEMILGIIDSLLSFTPMVGSESDESDENDENDERKTLAQYKAEVLQMMLLPASSGGFGIPDIGDAKIQLKLMKLYTCDELLSREVWPGDVTTACFDFMSYWFLYGKFGKLDDLPQKYDYRLPRPEFTSKSLTYLSGVLYTPDGQGIHGQAIPEGY</sequence>
<evidence type="ECO:0000256" key="1">
    <source>
        <dbReference type="SAM" id="SignalP"/>
    </source>
</evidence>